<reference evidence="1" key="1">
    <citation type="submission" date="2014-07" db="EMBL/GenBank/DDBJ databases">
        <title>Methanogenic archaea and the global carbon cycle.</title>
        <authorList>
            <person name="Henriksen J.R."/>
            <person name="Luke J."/>
            <person name="Reinhart S."/>
            <person name="Benedict M.N."/>
            <person name="Youngblut N.D."/>
            <person name="Metcalf M.E."/>
            <person name="Whitaker R.J."/>
            <person name="Metcalf W.W."/>
        </authorList>
    </citation>
    <scope>NUCLEOTIDE SEQUENCE [LARGE SCALE GENOMIC DNA]</scope>
    <source>
        <strain evidence="1">3</strain>
    </source>
</reference>
<evidence type="ECO:0000313" key="1">
    <source>
        <dbReference type="EMBL" id="AKB81029.1"/>
    </source>
</evidence>
<protein>
    <submittedName>
        <fullName evidence="1">Uncharacterized protein</fullName>
    </submittedName>
</protein>
<dbReference type="Proteomes" id="UP000033066">
    <property type="component" value="Chromosome"/>
</dbReference>
<proteinExistence type="predicted"/>
<evidence type="ECO:0000313" key="2">
    <source>
        <dbReference type="Proteomes" id="UP000033066"/>
    </source>
</evidence>
<dbReference type="HOGENOM" id="CLU_2534655_0_0_2"/>
<sequence length="83" mass="9696">MLKISSLTLKDFLTYIRDEKRCASSMVENFFASLSFFFDYSDEKEYKNYNPNIQKNILDTTKNSVMKKGNLSAWVDAGLNRFC</sequence>
<dbReference type="RefSeq" id="WP_048106243.1">
    <property type="nucleotide sequence ID" value="NZ_CP009517.1"/>
</dbReference>
<dbReference type="EMBL" id="CP009517">
    <property type="protein sequence ID" value="AKB81029.1"/>
    <property type="molecule type" value="Genomic_DNA"/>
</dbReference>
<dbReference type="AlphaFoldDB" id="A0A0E3SFE0"/>
<organism evidence="1 2">
    <name type="scientific">Methanosarcina barkeri 3</name>
    <dbReference type="NCBI Taxonomy" id="1434107"/>
    <lineage>
        <taxon>Archaea</taxon>
        <taxon>Methanobacteriati</taxon>
        <taxon>Methanobacteriota</taxon>
        <taxon>Stenosarchaea group</taxon>
        <taxon>Methanomicrobia</taxon>
        <taxon>Methanosarcinales</taxon>
        <taxon>Methanosarcinaceae</taxon>
        <taxon>Methanosarcina</taxon>
    </lineage>
</organism>
<dbReference type="KEGG" id="mbak:MSBR3_0451"/>
<dbReference type="GeneID" id="24787914"/>
<keyword evidence="2" id="KW-1185">Reference proteome</keyword>
<dbReference type="PATRIC" id="fig|1434107.4.peg.594"/>
<gene>
    <name evidence="1" type="ORF">MSBR3_0451</name>
</gene>
<accession>A0A0E3SFE0</accession>
<name>A0A0E3SFE0_METBA</name>